<dbReference type="Pfam" id="PF00797">
    <property type="entry name" value="Acetyltransf_2"/>
    <property type="match status" value="1"/>
</dbReference>
<protein>
    <recommendedName>
        <fullName evidence="4">Arylamine N-acetyltransferase</fullName>
    </recommendedName>
</protein>
<gene>
    <name evidence="2" type="ORF">BJX66DRAFT_44805</name>
</gene>
<dbReference type="PANTHER" id="PTHR11786:SF0">
    <property type="entry name" value="ARYLAMINE N-ACETYLTRANSFERASE 4-RELATED"/>
    <property type="match status" value="1"/>
</dbReference>
<name>A0ABR4GH31_9EURO</name>
<comment type="caution">
    <text evidence="2">The sequence shown here is derived from an EMBL/GenBank/DDBJ whole genome shotgun (WGS) entry which is preliminary data.</text>
</comment>
<sequence>MTSIIYTSDQVEAYLKRIRYADSASDSGTGTGTEHPRLEKLKHSIDEDALAALSELQRRHLGSIPWGNSAIHYSQHHSISTHPSAIFDKLVVRRLDGYCMENTNLLYGILRSVGYQVFPNAGRVSKTPANPKVLGADVRYSSLSHMVLIVTIDQRRYMVDVGFGNNVPTRPLPLEENTVSINIAPSEMRLIKEPLPESVDQTQKFWIYQIRFSSNSVWIPIYAFSEVEFLPQDFAMMNYQTYQLPSSWFTQMFVCVQLILDDAGEDLKGLYILAGKEVKRRVHGETETVDTLESEADRVRALEKWFGMRLLDHEIAGINGLGSSMR</sequence>
<dbReference type="InterPro" id="IPR001447">
    <property type="entry name" value="Arylamine_N-AcTrfase"/>
</dbReference>
<comment type="similarity">
    <text evidence="1">Belongs to the arylamine N-acetyltransferase family.</text>
</comment>
<evidence type="ECO:0000313" key="3">
    <source>
        <dbReference type="Proteomes" id="UP001610563"/>
    </source>
</evidence>
<dbReference type="InterPro" id="IPR038765">
    <property type="entry name" value="Papain-like_cys_pep_sf"/>
</dbReference>
<proteinExistence type="inferred from homology"/>
<evidence type="ECO:0000256" key="1">
    <source>
        <dbReference type="ARBA" id="ARBA00006547"/>
    </source>
</evidence>
<evidence type="ECO:0000313" key="2">
    <source>
        <dbReference type="EMBL" id="KAL2798352.1"/>
    </source>
</evidence>
<organism evidence="2 3">
    <name type="scientific">Aspergillus keveii</name>
    <dbReference type="NCBI Taxonomy" id="714993"/>
    <lineage>
        <taxon>Eukaryota</taxon>
        <taxon>Fungi</taxon>
        <taxon>Dikarya</taxon>
        <taxon>Ascomycota</taxon>
        <taxon>Pezizomycotina</taxon>
        <taxon>Eurotiomycetes</taxon>
        <taxon>Eurotiomycetidae</taxon>
        <taxon>Eurotiales</taxon>
        <taxon>Aspergillaceae</taxon>
        <taxon>Aspergillus</taxon>
        <taxon>Aspergillus subgen. Nidulantes</taxon>
    </lineage>
</organism>
<dbReference type="Proteomes" id="UP001610563">
    <property type="component" value="Unassembled WGS sequence"/>
</dbReference>
<dbReference type="SUPFAM" id="SSF54001">
    <property type="entry name" value="Cysteine proteinases"/>
    <property type="match status" value="1"/>
</dbReference>
<dbReference type="Gene3D" id="3.30.2140.20">
    <property type="match status" value="1"/>
</dbReference>
<dbReference type="InterPro" id="IPR053710">
    <property type="entry name" value="Arylamine_NAT_domain_sf"/>
</dbReference>
<accession>A0ABR4GH31</accession>
<reference evidence="2 3" key="1">
    <citation type="submission" date="2024-07" db="EMBL/GenBank/DDBJ databases">
        <title>Section-level genome sequencing and comparative genomics of Aspergillus sections Usti and Cavernicolus.</title>
        <authorList>
            <consortium name="Lawrence Berkeley National Laboratory"/>
            <person name="Nybo J.L."/>
            <person name="Vesth T.C."/>
            <person name="Theobald S."/>
            <person name="Frisvad J.C."/>
            <person name="Larsen T.O."/>
            <person name="Kjaerboelling I."/>
            <person name="Rothschild-Mancinelli K."/>
            <person name="Lyhne E.K."/>
            <person name="Kogle M.E."/>
            <person name="Barry K."/>
            <person name="Clum A."/>
            <person name="Na H."/>
            <person name="Ledsgaard L."/>
            <person name="Lin J."/>
            <person name="Lipzen A."/>
            <person name="Kuo A."/>
            <person name="Riley R."/>
            <person name="Mondo S."/>
            <person name="Labutti K."/>
            <person name="Haridas S."/>
            <person name="Pangalinan J."/>
            <person name="Salamov A.A."/>
            <person name="Simmons B.A."/>
            <person name="Magnuson J.K."/>
            <person name="Chen J."/>
            <person name="Drula E."/>
            <person name="Henrissat B."/>
            <person name="Wiebenga A."/>
            <person name="Lubbers R.J."/>
            <person name="Gomes A.C."/>
            <person name="Makela M.R."/>
            <person name="Stajich J."/>
            <person name="Grigoriev I.V."/>
            <person name="Mortensen U.H."/>
            <person name="De Vries R.P."/>
            <person name="Baker S.E."/>
            <person name="Andersen M.R."/>
        </authorList>
    </citation>
    <scope>NUCLEOTIDE SEQUENCE [LARGE SCALE GENOMIC DNA]</scope>
    <source>
        <strain evidence="2 3">CBS 209.92</strain>
    </source>
</reference>
<keyword evidence="3" id="KW-1185">Reference proteome</keyword>
<dbReference type="EMBL" id="JBFTWV010000013">
    <property type="protein sequence ID" value="KAL2798352.1"/>
    <property type="molecule type" value="Genomic_DNA"/>
</dbReference>
<evidence type="ECO:0008006" key="4">
    <source>
        <dbReference type="Google" id="ProtNLM"/>
    </source>
</evidence>
<dbReference type="PANTHER" id="PTHR11786">
    <property type="entry name" value="N-HYDROXYARYLAMINE O-ACETYLTRANSFERASE"/>
    <property type="match status" value="1"/>
</dbReference>